<dbReference type="Gene3D" id="3.40.50.10810">
    <property type="entry name" value="Tandem AAA-ATPase domain"/>
    <property type="match status" value="1"/>
</dbReference>
<sequence length="507" mass="59324">MRKKFSKRTVGKTKVNLLEEIRKGRKLVERQREDLHEYQVEARQLAHDIPFCGLFLEMGIGKTVITGTLIADLLDNFEVDRVLIIGPRRVAKVTWPDEFMEWGHLCGYKVTPAVGTPKERLAVLNSNSPIVSINRENVSWLVNYYKGKWPFDMVVIDESSSFKSHKSKRFKDLTKVRPRIKRLIELTATPNGEGFTSFFSQIYLLDYGKRFGRSFNKFRDKYFEYNPYNHSIKPREDTEMRILEKIKDICVVMRAEDYLDRVPYEPKVIPVKLNKKITKEYFDFQKNLVMMIPEAENVIVEAQSAAILALKLLQMCSGVIYNTYYDGIDENEEPIRKTDIYDIHEEKLDALEVFLEEAKEAGKNVFLGYHFRSSRERILARFPDIVEMDKDGNNIKQWNAGRIKVYMAHPQSAGHGLNLQRGGHTILFYDIPYSFENYDQFIGRLDRQGQKHRVTVHHLVAVGTNEDGRTVQLADRHVYNNLRRKEENQDWALKTLRDLRKAMKKEV</sequence>
<dbReference type="RefSeq" id="YP_009199675.1">
    <property type="nucleotide sequence ID" value="NC_028812.1"/>
</dbReference>
<dbReference type="InterPro" id="IPR038718">
    <property type="entry name" value="SNF2-like_sf"/>
</dbReference>
<dbReference type="InterPro" id="IPR027417">
    <property type="entry name" value="P-loop_NTPase"/>
</dbReference>
<keyword evidence="3" id="KW-1185">Reference proteome</keyword>
<dbReference type="Pfam" id="PF00176">
    <property type="entry name" value="SNF2-rel_dom"/>
    <property type="match status" value="1"/>
</dbReference>
<feature type="domain" description="Helicase ATP-binding" evidence="1">
    <location>
        <begin position="43"/>
        <end position="208"/>
    </location>
</feature>
<dbReference type="OrthoDB" id="2514at10239"/>
<organism evidence="2 3">
    <name type="scientific">Proteus phage pPM_01</name>
    <dbReference type="NCBI Taxonomy" id="1567485"/>
    <lineage>
        <taxon>Viruses</taxon>
        <taxon>Duplodnaviria</taxon>
        <taxon>Heunggongvirae</taxon>
        <taxon>Uroviricota</taxon>
        <taxon>Caudoviricetes</taxon>
        <taxon>Casjensviridae</taxon>
        <taxon>Lavrentievavirus</taxon>
        <taxon>Lavrentievavirus pPM01</taxon>
    </lineage>
</organism>
<proteinExistence type="predicted"/>
<name>A0A0B4SK14_9CAUD</name>
<dbReference type="KEGG" id="vg:26626786"/>
<dbReference type="PROSITE" id="PS51192">
    <property type="entry name" value="HELICASE_ATP_BIND_1"/>
    <property type="match status" value="1"/>
</dbReference>
<dbReference type="Gene3D" id="3.40.50.300">
    <property type="entry name" value="P-loop containing nucleotide triphosphate hydrolases"/>
    <property type="match status" value="1"/>
</dbReference>
<dbReference type="SUPFAM" id="SSF52540">
    <property type="entry name" value="P-loop containing nucleoside triphosphate hydrolases"/>
    <property type="match status" value="2"/>
</dbReference>
<dbReference type="EMBL" id="KP063118">
    <property type="protein sequence ID" value="AJA41311.1"/>
    <property type="molecule type" value="Genomic_DNA"/>
</dbReference>
<evidence type="ECO:0000313" key="2">
    <source>
        <dbReference type="EMBL" id="AJA41311.1"/>
    </source>
</evidence>
<dbReference type="Proteomes" id="UP000031807">
    <property type="component" value="Segment"/>
</dbReference>
<reference evidence="2 3" key="1">
    <citation type="submission" date="2014-10" db="EMBL/GenBank/DDBJ databases">
        <title>Characterization of phage pPM_01 specific to Proteus mirabilis.</title>
        <authorList>
            <person name="Wirjon I.A."/>
            <person name="Mat Arip Y."/>
        </authorList>
    </citation>
    <scope>NUCLEOTIDE SEQUENCE [LARGE SCALE GENOMIC DNA]</scope>
</reference>
<dbReference type="PANTHER" id="PTHR10799">
    <property type="entry name" value="SNF2/RAD54 HELICASE FAMILY"/>
    <property type="match status" value="1"/>
</dbReference>
<evidence type="ECO:0000259" key="1">
    <source>
        <dbReference type="PROSITE" id="PS51192"/>
    </source>
</evidence>
<dbReference type="SMART" id="SM00487">
    <property type="entry name" value="DEXDc"/>
    <property type="match status" value="1"/>
</dbReference>
<dbReference type="InterPro" id="IPR014001">
    <property type="entry name" value="Helicase_ATP-bd"/>
</dbReference>
<dbReference type="InterPro" id="IPR000330">
    <property type="entry name" value="SNF2_N"/>
</dbReference>
<dbReference type="GO" id="GO:0005524">
    <property type="term" value="F:ATP binding"/>
    <property type="evidence" value="ECO:0007669"/>
    <property type="project" value="InterPro"/>
</dbReference>
<evidence type="ECO:0000313" key="3">
    <source>
        <dbReference type="Proteomes" id="UP000031807"/>
    </source>
</evidence>
<gene>
    <name evidence="2" type="ORF">pPM01_0062</name>
</gene>
<protein>
    <submittedName>
        <fullName evidence="2">Putative SNF2 domain-containing protein</fullName>
    </submittedName>
</protein>
<dbReference type="GeneID" id="26626786"/>
<accession>A0A0B4SK14</accession>